<dbReference type="Gene3D" id="3.50.50.60">
    <property type="entry name" value="FAD/NAD(P)-binding domain"/>
    <property type="match status" value="2"/>
</dbReference>
<dbReference type="Proteomes" id="UP001344906">
    <property type="component" value="Unassembled WGS sequence"/>
</dbReference>
<gene>
    <name evidence="3" type="ORF">KDH_09460</name>
</gene>
<evidence type="ECO:0000313" key="4">
    <source>
        <dbReference type="Proteomes" id="UP001344906"/>
    </source>
</evidence>
<accession>A0ABQ6FKA5</accession>
<dbReference type="InterPro" id="IPR017224">
    <property type="entry name" value="Opine_Oxase_asu/HCN_bsu"/>
</dbReference>
<name>A0ABQ6FKA5_9CHLR</name>
<evidence type="ECO:0000259" key="2">
    <source>
        <dbReference type="Pfam" id="PF07992"/>
    </source>
</evidence>
<dbReference type="PRINTS" id="PR00469">
    <property type="entry name" value="PNDRDTASEII"/>
</dbReference>
<sequence length="430" mass="46147">MEELSFDIVIVGAGPAGLAAAASAARSGASIGLLDDNPRVGGQIWRGGSEQVHTLQARRWMARATTDTITALQRARVLAPLSTETLLVELPDGAVKLHFKRLILATGARERFLPFPGWTLPGVMGAGGLQALVKGGLPIAGQRVVVAGSGPLLLAVASYLTQKGARIQYIAEQTPWAKLAAFGLRLPGYPKQLKQASALGWSLRGVPLHADAWVTGAHGAERLETVTIQSRQGQTEIACDYLACGFGLWPNTELAASLGCEILDHAVRVDPWQQTSRRDIYCAGEATGIGGLDLALLEGQIAGFAASGQQDAARTCLPERERTRSFARHLEHTFSLRPELKKLPAADTIICRCEDVTYQEVQRHPGWRSAKLQARCGMGPCQGRICGTATVFLFGWTQDSVRPPVTVGRVASLIHTQEDAHHNHAEESTQ</sequence>
<organism evidence="3 4">
    <name type="scientific">Dictyobacter halimunensis</name>
    <dbReference type="NCBI Taxonomy" id="3026934"/>
    <lineage>
        <taxon>Bacteria</taxon>
        <taxon>Bacillati</taxon>
        <taxon>Chloroflexota</taxon>
        <taxon>Ktedonobacteria</taxon>
        <taxon>Ktedonobacterales</taxon>
        <taxon>Dictyobacteraceae</taxon>
        <taxon>Dictyobacter</taxon>
    </lineage>
</organism>
<dbReference type="InterPro" id="IPR036188">
    <property type="entry name" value="FAD/NAD-bd_sf"/>
</dbReference>
<dbReference type="InterPro" id="IPR051691">
    <property type="entry name" value="Metab_Enz_Cyan_OpOx_G3PDH"/>
</dbReference>
<dbReference type="PANTHER" id="PTHR42949">
    <property type="entry name" value="ANAEROBIC GLYCEROL-3-PHOSPHATE DEHYDROGENASE SUBUNIT B"/>
    <property type="match status" value="1"/>
</dbReference>
<dbReference type="InterPro" id="IPR041854">
    <property type="entry name" value="BFD-like_2Fe2S-bd_dom_sf"/>
</dbReference>
<dbReference type="PRINTS" id="PR00368">
    <property type="entry name" value="FADPNR"/>
</dbReference>
<evidence type="ECO:0000313" key="3">
    <source>
        <dbReference type="EMBL" id="GLV54097.1"/>
    </source>
</evidence>
<dbReference type="RefSeq" id="WP_338247808.1">
    <property type="nucleotide sequence ID" value="NZ_BSRI01000001.1"/>
</dbReference>
<comment type="caution">
    <text evidence="3">The sequence shown here is derived from an EMBL/GenBank/DDBJ whole genome shotgun (WGS) entry which is preliminary data.</text>
</comment>
<dbReference type="EMBL" id="BSRI01000001">
    <property type="protein sequence ID" value="GLV54097.1"/>
    <property type="molecule type" value="Genomic_DNA"/>
</dbReference>
<dbReference type="Gene3D" id="1.10.10.1100">
    <property type="entry name" value="BFD-like [2Fe-2S]-binding domain"/>
    <property type="match status" value="1"/>
</dbReference>
<dbReference type="PIRSF" id="PIRSF037495">
    <property type="entry name" value="Opine_OX_OoxA/HcnB"/>
    <property type="match status" value="1"/>
</dbReference>
<dbReference type="SUPFAM" id="SSF51905">
    <property type="entry name" value="FAD/NAD(P)-binding domain"/>
    <property type="match status" value="1"/>
</dbReference>
<protein>
    <submittedName>
        <fullName evidence="3">Oxidoreductase</fullName>
    </submittedName>
</protein>
<keyword evidence="1" id="KW-0560">Oxidoreductase</keyword>
<keyword evidence="4" id="KW-1185">Reference proteome</keyword>
<dbReference type="PANTHER" id="PTHR42949:SF3">
    <property type="entry name" value="ANAEROBIC GLYCEROL-3-PHOSPHATE DEHYDROGENASE SUBUNIT B"/>
    <property type="match status" value="1"/>
</dbReference>
<dbReference type="Pfam" id="PF07992">
    <property type="entry name" value="Pyr_redox_2"/>
    <property type="match status" value="1"/>
</dbReference>
<dbReference type="InterPro" id="IPR023753">
    <property type="entry name" value="FAD/NAD-binding_dom"/>
</dbReference>
<evidence type="ECO:0000256" key="1">
    <source>
        <dbReference type="ARBA" id="ARBA00023002"/>
    </source>
</evidence>
<reference evidence="3 4" key="1">
    <citation type="submission" date="2023-02" db="EMBL/GenBank/DDBJ databases">
        <title>Dictyobacter halimunensis sp. nov., a new member of the class Ktedonobacteria from forest soil in a geothermal area.</title>
        <authorList>
            <person name="Rachmania M.K."/>
            <person name="Ningsih F."/>
            <person name="Sakai Y."/>
            <person name="Yabe S."/>
            <person name="Yokota A."/>
            <person name="Sjamsuridzal W."/>
        </authorList>
    </citation>
    <scope>NUCLEOTIDE SEQUENCE [LARGE SCALE GENOMIC DNA]</scope>
    <source>
        <strain evidence="3 4">S3.2.2.5</strain>
    </source>
</reference>
<feature type="domain" description="FAD/NAD(P)-binding" evidence="2">
    <location>
        <begin position="6"/>
        <end position="287"/>
    </location>
</feature>
<proteinExistence type="predicted"/>